<dbReference type="ExpressionAtlas" id="O49584">
    <property type="expression patterns" value="baseline and differential"/>
</dbReference>
<keyword evidence="5" id="KW-0325">Glycoprotein</keyword>
<dbReference type="PANTHER" id="PTHR31042">
    <property type="entry name" value="CORE-2/I-BRANCHING BETA-1,6-N-ACETYLGLUCOSAMINYLTRANSFERASE FAMILY PROTEIN-RELATED"/>
    <property type="match status" value="1"/>
</dbReference>
<evidence type="ECO:0000256" key="6">
    <source>
        <dbReference type="SAM" id="Phobius"/>
    </source>
</evidence>
<organism evidence="7">
    <name type="scientific">Arabidopsis thaliana</name>
    <name type="common">Mouse-ear cress</name>
    <dbReference type="NCBI Taxonomy" id="3702"/>
    <lineage>
        <taxon>Eukaryota</taxon>
        <taxon>Viridiplantae</taxon>
        <taxon>Streptophyta</taxon>
        <taxon>Embryophyta</taxon>
        <taxon>Tracheophyta</taxon>
        <taxon>Spermatophyta</taxon>
        <taxon>Magnoliopsida</taxon>
        <taxon>eudicotyledons</taxon>
        <taxon>Gunneridae</taxon>
        <taxon>Pentapetalae</taxon>
        <taxon>rosids</taxon>
        <taxon>malvids</taxon>
        <taxon>Brassicales</taxon>
        <taxon>Brassicaceae</taxon>
        <taxon>Camelineae</taxon>
        <taxon>Arabidopsis</taxon>
    </lineage>
</organism>
<dbReference type="GO" id="GO:0016020">
    <property type="term" value="C:membrane"/>
    <property type="evidence" value="ECO:0007669"/>
    <property type="project" value="UniProtKB-SubCell"/>
</dbReference>
<evidence type="ECO:0000256" key="4">
    <source>
        <dbReference type="ARBA" id="ARBA00023136"/>
    </source>
</evidence>
<dbReference type="EMBL" id="AL021633">
    <property type="protein sequence ID" value="CAA16538.1"/>
    <property type="molecule type" value="Genomic_DNA"/>
</dbReference>
<reference evidence="8" key="3">
    <citation type="submission" date="2000-03" db="EMBL/GenBank/DDBJ databases">
        <authorList>
            <person name="Brandt P."/>
            <person name="Dose S."/>
            <person name="Jarke D."/>
            <person name="Scharfe M."/>
            <person name="Schon O."/>
            <person name="Mewes H.W."/>
            <person name="Lemcke K."/>
            <person name="Mayer K.F.X."/>
        </authorList>
    </citation>
    <scope>NUCLEOTIDE SEQUENCE</scope>
</reference>
<evidence type="ECO:0000256" key="2">
    <source>
        <dbReference type="ARBA" id="ARBA00022676"/>
    </source>
</evidence>
<comment type="subcellular location">
    <subcellularLocation>
        <location evidence="1">Membrane</location>
        <topology evidence="1">Single-pass type II membrane protein</topology>
    </subcellularLocation>
</comment>
<keyword evidence="4 6" id="KW-0472">Membrane</keyword>
<feature type="transmembrane region" description="Helical" evidence="6">
    <location>
        <begin position="686"/>
        <end position="705"/>
    </location>
</feature>
<dbReference type="AlphaFoldDB" id="O49584"/>
<proteinExistence type="predicted"/>
<reference key="2">
    <citation type="journal article" date="1999" name="Nature">
        <title>Sequence and analysis of chromosome 4 of the plant Arabidopsis thaliana.</title>
        <authorList>
            <consortium name="EU"/>
            <consortium name="CSHL and WU Arabidopsis Sequencing Project"/>
            <person name="Mayer K."/>
            <person name="Schuller C."/>
            <person name="Wambutt R."/>
            <person name="Murphy G."/>
            <person name="Volckaert G."/>
            <person name="Pohl T."/>
            <person name="Dusterhoft A."/>
            <person name="Stiekema W."/>
            <person name="Entian K.D."/>
            <person name="Terryn N."/>
            <person name="Harris B."/>
            <person name="Ansorge W."/>
            <person name="Brandt P."/>
            <person name="Grivell L."/>
            <person name="Rieger M."/>
            <person name="Weichselgartner M."/>
            <person name="de Simone V."/>
            <person name="Obermaier B."/>
            <person name="Mache R."/>
            <person name="Muller M."/>
            <person name="Kreis M."/>
            <person name="Delseny M."/>
            <person name="Puigdomenech P."/>
            <person name="Watson M."/>
            <person name="Schmidtheini T."/>
            <person name="Reichert B."/>
            <person name="Portatelle D."/>
            <person name="Perez-Alonso M."/>
            <person name="Boutry M."/>
            <person name="Bancroft I."/>
            <person name="Vos P."/>
            <person name="Hoheisel J."/>
            <person name="Zimmermann W."/>
            <person name="Wedler H."/>
            <person name="Ridley P."/>
            <person name="Langham S.A."/>
            <person name="McCullagh B."/>
            <person name="Bilham L."/>
            <person name="Robben J."/>
            <person name="Van der Schueren J."/>
            <person name="Grymonprez B."/>
            <person name="Chuang Y.J."/>
            <person name="Vandenbussche F."/>
            <person name="Braeken M."/>
            <person name="Weltjens I."/>
            <person name="Voet M."/>
            <person name="Bastiaens I."/>
            <person name="Aert R."/>
            <person name="Defoor E."/>
            <person name="Weitzenegger T."/>
            <person name="Bothe G."/>
            <person name="Ramsperger U."/>
            <person name="Hilbert H."/>
            <person name="Braun M."/>
            <person name="Holzer E."/>
            <person name="Brandt A."/>
            <person name="Peters S."/>
            <person name="van Staveren M."/>
            <person name="Dirske W."/>
            <person name="Mooijman P."/>
            <person name="Klein Lankhorst R."/>
            <person name="Rose M."/>
            <person name="Hauf J."/>
            <person name="Kotter P."/>
            <person name="Berneiser S."/>
            <person name="Hempel S."/>
            <person name="Feldpausch M."/>
            <person name="Lamberth S."/>
            <person name="Van den Daele H."/>
            <person name="De Keyser A."/>
            <person name="Buysshaert C."/>
            <person name="Gielen J."/>
            <person name="Villarroel R."/>
            <person name="De Clercq R."/>
            <person name="Van Montagu M."/>
            <person name="Rogers J."/>
            <person name="Cronin A."/>
            <person name="Quail M."/>
            <person name="Bray-Allen S."/>
            <person name="Clark L."/>
            <person name="Doggett J."/>
            <person name="Hall S."/>
            <person name="Kay M."/>
            <person name="Lennard N."/>
            <person name="McLay K."/>
            <person name="Mayes R."/>
            <person name="Pettett A."/>
            <person name="Rajandream M.A."/>
            <person name="Lyne M."/>
            <person name="Benes V."/>
            <person name="Rechmann S."/>
            <person name="Borkova D."/>
            <person name="Blocker H."/>
            <person name="Scharfe M."/>
            <person name="Grimm M."/>
            <person name="Lohnert T.H."/>
            <person name="Dose S."/>
            <person name="de Haan M."/>
            <person name="Maarse A."/>
            <person name="Schafer M."/>
            <person name="Muller-Auer S."/>
            <person name="Gabel C."/>
            <person name="Fuchs M."/>
            <person name="Fartmann B."/>
            <person name="Granderath K."/>
            <person name="Dauner D."/>
            <person name="Herzl A."/>
            <person name="Neumann S."/>
            <person name="Argiriou A."/>
            <person name="Vitale D."/>
            <person name="Liguori R."/>
            <person name="Piravandi E."/>
            <person name="Massenet O."/>
            <person name="Quigley F."/>
            <person name="Clabauld G."/>
            <person name="Mundlein A."/>
            <person name="Felber R."/>
            <person name="Schnabl S."/>
            <person name="Hiller R."/>
            <person name="Schmidt W."/>
            <person name="Lecharny A."/>
            <person name="Aubourg S."/>
            <person name="Chefdor F."/>
            <person name="Cooke R."/>
            <person name="Berger C."/>
            <person name="Montfort A."/>
            <person name="Casacuberta E."/>
            <person name="Gibbons T."/>
            <person name="Weber N."/>
            <person name="Vandenbol M."/>
            <person name="Bargues M."/>
            <person name="Terol J."/>
            <person name="Torres A."/>
            <person name="Perez-Perez A."/>
            <person name="Purnelle B."/>
            <person name="Bent E."/>
            <person name="Johnson S."/>
            <person name="Tacon D."/>
            <person name="Jesse T."/>
            <person name="Heijnen L."/>
            <person name="Schwarz S."/>
            <person name="Scholler P."/>
            <person name="Heber S."/>
            <person name="Francs P."/>
            <person name="Bielke C."/>
            <person name="Frishman D."/>
            <person name="Haase D."/>
            <person name="Lemcke K."/>
            <person name="Mewes H.W."/>
            <person name="Stocker S."/>
            <person name="Zaccaria P."/>
            <person name="Bevan M."/>
            <person name="Wilson R.K."/>
            <person name="de la Bastide M."/>
            <person name="Habermann K."/>
            <person name="Parnell L."/>
            <person name="Dedhia N."/>
            <person name="Gnoj L."/>
            <person name="Schutz K."/>
            <person name="Huang E."/>
            <person name="Spiegel L."/>
            <person name="Sehkon M."/>
            <person name="Murray J."/>
            <person name="Sheet P."/>
            <person name="Cordes M."/>
            <person name="Abu-Threideh J."/>
            <person name="Stoneking T."/>
            <person name="Kalicki J."/>
            <person name="Graves T."/>
            <person name="Harmon G."/>
            <person name="Edwards J."/>
            <person name="Latreille P."/>
            <person name="Courtney L."/>
            <person name="Cloud J."/>
            <person name="Abbott A."/>
            <person name="Scott K."/>
            <person name="Johnson D."/>
            <person name="Minx P."/>
            <person name="Bentley D."/>
            <person name="Fulton B."/>
            <person name="Miller N."/>
            <person name="Greco T."/>
            <person name="Kemp K."/>
            <person name="Kramer J."/>
            <person name="Fulton L."/>
            <person name="Mardis E."/>
            <person name="Dante M."/>
            <person name="Pepin K."/>
            <person name="Hillier L."/>
            <person name="Nelson J."/>
            <person name="Spieth J."/>
            <person name="Ryan E."/>
            <person name="Andrews S."/>
            <person name="Geisel C."/>
            <person name="Layman D."/>
            <person name="Du H."/>
            <person name="Ali J."/>
            <person name="Berghoff A."/>
            <person name="Jones K."/>
            <person name="Drone K."/>
            <person name="Cotton M."/>
            <person name="Joshu C."/>
            <person name="Antonoiu B."/>
            <person name="Zidanic M."/>
            <person name="Strong C."/>
            <person name="Sun H."/>
            <person name="Lamar B."/>
            <person name="Yordan C."/>
            <person name="Ma P."/>
            <person name="Zhong J."/>
            <person name="Preston R."/>
            <person name="Vil D."/>
            <person name="Shekher M."/>
            <person name="Matero A."/>
            <person name="Shah R."/>
            <person name="Swaby I.K."/>
            <person name="O'Shaughnessy A."/>
            <person name="Rodriguez M."/>
            <person name="Hoffmann J."/>
            <person name="Till S."/>
            <person name="Granat S."/>
            <person name="Shohdy N."/>
            <person name="Hasegawa A."/>
            <person name="Hameed A."/>
            <person name="Lodhi M."/>
            <person name="Johnson A."/>
            <person name="Chen E."/>
            <person name="Marra M."/>
            <person name="Martienssen R."/>
            <person name="McCombie W.R."/>
        </authorList>
    </citation>
    <scope>NUCLEOTIDE SEQUENCE [LARGE SCALE GENOMIC DNA]</scope>
    <source>
        <strain>cv. Columbia</strain>
    </source>
</reference>
<keyword evidence="2" id="KW-0328">Glycosyltransferase</keyword>
<evidence type="ECO:0000313" key="7">
    <source>
        <dbReference type="EMBL" id="CAA16538.1"/>
    </source>
</evidence>
<protein>
    <submittedName>
        <fullName evidence="7">Predicted protein</fullName>
    </submittedName>
</protein>
<dbReference type="Pfam" id="PF02485">
    <property type="entry name" value="Branch"/>
    <property type="match status" value="1"/>
</dbReference>
<dbReference type="PANTHER" id="PTHR31042:SF149">
    <property type="entry name" value="CORE-2_I-BRANCHING ENZYME"/>
    <property type="match status" value="1"/>
</dbReference>
<gene>
    <name evidence="7" type="ordered locus">At4g31350</name>
</gene>
<reference evidence="7" key="4">
    <citation type="submission" date="2000-03" db="EMBL/GenBank/DDBJ databases">
        <authorList>
            <person name="EU Arabidopsis sequencing project"/>
        </authorList>
    </citation>
    <scope>NUCLEOTIDE SEQUENCE</scope>
</reference>
<dbReference type="InterPro" id="IPR003406">
    <property type="entry name" value="Glyco_trans_14"/>
</dbReference>
<keyword evidence="6" id="KW-0812">Transmembrane</keyword>
<dbReference type="PIR" id="T04502">
    <property type="entry name" value="T04502"/>
</dbReference>
<evidence type="ECO:0000256" key="5">
    <source>
        <dbReference type="ARBA" id="ARBA00023180"/>
    </source>
</evidence>
<reference evidence="7" key="1">
    <citation type="submission" date="1998-01" db="EMBL/GenBank/DDBJ databases">
        <authorList>
            <person name="Bevan M."/>
            <person name="Brandt P."/>
            <person name="Dose S."/>
            <person name="Jarke D."/>
            <person name="Scharfe M."/>
            <person name="Schon O."/>
            <person name="Hoheisel J."/>
            <person name="Mewes H.W."/>
            <person name="Lemcke K."/>
            <person name="Mayer K.F.X."/>
        </authorList>
    </citation>
    <scope>NUCLEOTIDE SEQUENCE</scope>
</reference>
<accession>O49584</accession>
<keyword evidence="6" id="KW-1133">Transmembrane helix</keyword>
<evidence type="ECO:0000313" key="8">
    <source>
        <dbReference type="EMBL" id="CAB79853.1"/>
    </source>
</evidence>
<name>O49584_ARATH</name>
<keyword evidence="3" id="KW-0808">Transferase</keyword>
<feature type="transmembrane region" description="Helical" evidence="6">
    <location>
        <begin position="381"/>
        <end position="399"/>
    </location>
</feature>
<sequence length="711" mass="81624">MANPNEQEKAMRTKVKWKRFTEMEVDMIMPDPSPNGNIYHSAFEMNAARNGLTVPPKARAIFGYLVIMLYKNVNESNFREFSNKRFKALRAVAHDISDGHISVFNDVEDAICYRNSYGQNHQIRKAVLSAVLGSKKNDHCYFSSVSLNVAKFLSWTDMAGYYVVEENLVYPDSPVLKAPELATEVSNWKKADQAIKETDSPEYYRILHEDPASCSILRRANFPTLIAVAEKLKNRVLGGSNKVVNAEISDKLTGNLSFAPYDPLHEQLVAEHQLLPAVIGRSLVPIGQRERERERERGAVDLWESRDIRGFFDLQILTRRILNRSPAVELSHLDVVQMIFGGSVFESRILLEYLYTRSHCLRNIAVMSESRQRPPFKGPRWIITLVVLVTVVVITAFIYPPRNSVACYMFSGPGCPLYQQFLFVPTRELTDSEAAAQVVMNEIMNLPQSKTANPKLAFMFLTPGTLPFEPLWEMFFRGHENKFSVYVHASKKSPVHTSSYFVGRDIHSHKVAWGQISMVDAERRLLAHALVDPDNQHFILLSDSFEDPGPHGSGRYSQHMLPEVEKKDFRKGSQEGFTVQKKTMVNWFSMKRRHAIVVMADSLYYTKFKLYCRVRFLNLIIIKSFSVSHVSLDRSIHGRRRFVAIITVRILLIHLISRVSKFSYYHVLVFVLFFLYRFIVAIGCGFVALVLLFCLFDFFIVLFFFQTQEKS</sequence>
<dbReference type="EMBL" id="AL161578">
    <property type="protein sequence ID" value="CAB79853.1"/>
    <property type="molecule type" value="Genomic_DNA"/>
</dbReference>
<dbReference type="GO" id="GO:0016757">
    <property type="term" value="F:glycosyltransferase activity"/>
    <property type="evidence" value="ECO:0007669"/>
    <property type="project" value="UniProtKB-KW"/>
</dbReference>
<feature type="transmembrane region" description="Helical" evidence="6">
    <location>
        <begin position="663"/>
        <end position="679"/>
    </location>
</feature>
<evidence type="ECO:0000256" key="3">
    <source>
        <dbReference type="ARBA" id="ARBA00022679"/>
    </source>
</evidence>
<dbReference type="InterPro" id="IPR044174">
    <property type="entry name" value="BC10-like"/>
</dbReference>
<evidence type="ECO:0000256" key="1">
    <source>
        <dbReference type="ARBA" id="ARBA00004606"/>
    </source>
</evidence>